<dbReference type="InterPro" id="IPR050148">
    <property type="entry name" value="Terpene_synthase-like"/>
</dbReference>
<dbReference type="InterPro" id="IPR005630">
    <property type="entry name" value="Terpene_synthase_metal-bd"/>
</dbReference>
<dbReference type="GO" id="GO:0009899">
    <property type="term" value="F:ent-kaurene synthase activity"/>
    <property type="evidence" value="ECO:0007669"/>
    <property type="project" value="UniProtKB-EC"/>
</dbReference>
<sequence>MDRFFLETANAYRCYSRSETASRGNRIHQELTANASFLHGGGLLSNRKQTPLNFLKHLTEYKDLERWVKDCRFDELKFARVLLLYCYYPNTALLVAPELADARLSLAKNFVLATVIDDFFDVDGSQEELENLIQLIERWGETSSVGYCSEQFEIIFPHSKT</sequence>
<organism evidence="6 7">
    <name type="scientific">Ricinus communis</name>
    <name type="common">Castor bean</name>
    <dbReference type="NCBI Taxonomy" id="3988"/>
    <lineage>
        <taxon>Eukaryota</taxon>
        <taxon>Viridiplantae</taxon>
        <taxon>Streptophyta</taxon>
        <taxon>Embryophyta</taxon>
        <taxon>Tracheophyta</taxon>
        <taxon>Spermatophyta</taxon>
        <taxon>Magnoliopsida</taxon>
        <taxon>eudicotyledons</taxon>
        <taxon>Gunneridae</taxon>
        <taxon>Pentapetalae</taxon>
        <taxon>rosids</taxon>
        <taxon>fabids</taxon>
        <taxon>Malpighiales</taxon>
        <taxon>Euphorbiaceae</taxon>
        <taxon>Acalyphoideae</taxon>
        <taxon>Acalypheae</taxon>
        <taxon>Ricinus</taxon>
    </lineage>
</organism>
<dbReference type="EMBL" id="EQ975001">
    <property type="protein sequence ID" value="EEF27885.1"/>
    <property type="molecule type" value="Genomic_DNA"/>
</dbReference>
<keyword evidence="2" id="KW-0479">Metal-binding</keyword>
<evidence type="ECO:0000259" key="5">
    <source>
        <dbReference type="Pfam" id="PF03936"/>
    </source>
</evidence>
<dbReference type="Proteomes" id="UP000008311">
    <property type="component" value="Unassembled WGS sequence"/>
</dbReference>
<dbReference type="STRING" id="3988.B9T8D0"/>
<evidence type="ECO:0000313" key="6">
    <source>
        <dbReference type="EMBL" id="EEF27885.1"/>
    </source>
</evidence>
<name>B9T8D0_RICCO</name>
<feature type="domain" description="Terpene synthase metal-binding" evidence="5">
    <location>
        <begin position="69"/>
        <end position="156"/>
    </location>
</feature>
<dbReference type="SUPFAM" id="SSF48576">
    <property type="entry name" value="Terpenoid synthases"/>
    <property type="match status" value="1"/>
</dbReference>
<evidence type="ECO:0000256" key="2">
    <source>
        <dbReference type="ARBA" id="ARBA00022723"/>
    </source>
</evidence>
<dbReference type="PANTHER" id="PTHR31739">
    <property type="entry name" value="ENT-COPALYL DIPHOSPHATE SYNTHASE, CHLOROPLASTIC"/>
    <property type="match status" value="1"/>
</dbReference>
<dbReference type="GO" id="GO:0000287">
    <property type="term" value="F:magnesium ion binding"/>
    <property type="evidence" value="ECO:0007669"/>
    <property type="project" value="InterPro"/>
</dbReference>
<keyword evidence="4 6" id="KW-0456">Lyase</keyword>
<keyword evidence="3" id="KW-0460">Magnesium</keyword>
<evidence type="ECO:0000256" key="1">
    <source>
        <dbReference type="ARBA" id="ARBA00001946"/>
    </source>
</evidence>
<dbReference type="AlphaFoldDB" id="B9T8D0"/>
<reference evidence="7" key="1">
    <citation type="journal article" date="2010" name="Nat. Biotechnol.">
        <title>Draft genome sequence of the oilseed species Ricinus communis.</title>
        <authorList>
            <person name="Chan A.P."/>
            <person name="Crabtree J."/>
            <person name="Zhao Q."/>
            <person name="Lorenzi H."/>
            <person name="Orvis J."/>
            <person name="Puiu D."/>
            <person name="Melake-Berhan A."/>
            <person name="Jones K.M."/>
            <person name="Redman J."/>
            <person name="Chen G."/>
            <person name="Cahoon E.B."/>
            <person name="Gedil M."/>
            <person name="Stanke M."/>
            <person name="Haas B.J."/>
            <person name="Wortman J.R."/>
            <person name="Fraser-Liggett C.M."/>
            <person name="Ravel J."/>
            <person name="Rabinowicz P.D."/>
        </authorList>
    </citation>
    <scope>NUCLEOTIDE SEQUENCE [LARGE SCALE GENOMIC DNA]</scope>
    <source>
        <strain evidence="7">cv. Hale</strain>
    </source>
</reference>
<evidence type="ECO:0000256" key="4">
    <source>
        <dbReference type="ARBA" id="ARBA00023239"/>
    </source>
</evidence>
<evidence type="ECO:0000313" key="7">
    <source>
        <dbReference type="Proteomes" id="UP000008311"/>
    </source>
</evidence>
<protein>
    <submittedName>
        <fullName evidence="6">Ent-kaurene synthase, putative</fullName>
        <ecNumber evidence="6">4.2.3.19</ecNumber>
    </submittedName>
</protein>
<keyword evidence="7" id="KW-1185">Reference proteome</keyword>
<gene>
    <name evidence="6" type="ORF">RCOM_0409500</name>
</gene>
<dbReference type="eggNOG" id="ENOG502QVGX">
    <property type="taxonomic scope" value="Eukaryota"/>
</dbReference>
<comment type="cofactor">
    <cofactor evidence="1">
        <name>Mg(2+)</name>
        <dbReference type="ChEBI" id="CHEBI:18420"/>
    </cofactor>
</comment>
<dbReference type="InterPro" id="IPR008949">
    <property type="entry name" value="Isoprenoid_synthase_dom_sf"/>
</dbReference>
<dbReference type="Gene3D" id="1.10.600.10">
    <property type="entry name" value="Farnesyl Diphosphate Synthase"/>
    <property type="match status" value="1"/>
</dbReference>
<evidence type="ECO:0000256" key="3">
    <source>
        <dbReference type="ARBA" id="ARBA00022842"/>
    </source>
</evidence>
<dbReference type="PANTHER" id="PTHR31739:SF3">
    <property type="entry name" value="ENT-KAUR-16-ENE SYNTHASE, CHLOROPLASTIC"/>
    <property type="match status" value="1"/>
</dbReference>
<dbReference type="GO" id="GO:0016114">
    <property type="term" value="P:terpenoid biosynthetic process"/>
    <property type="evidence" value="ECO:0007669"/>
    <property type="project" value="InterPro"/>
</dbReference>
<dbReference type="Pfam" id="PF03936">
    <property type="entry name" value="Terpene_synth_C"/>
    <property type="match status" value="1"/>
</dbReference>
<proteinExistence type="predicted"/>
<accession>B9T8D0</accession>
<dbReference type="EC" id="4.2.3.19" evidence="6"/>
<dbReference type="InParanoid" id="B9T8D0"/>